<feature type="compositionally biased region" description="Polar residues" evidence="1">
    <location>
        <begin position="78"/>
        <end position="101"/>
    </location>
</feature>
<feature type="compositionally biased region" description="Basic and acidic residues" evidence="1">
    <location>
        <begin position="175"/>
        <end position="185"/>
    </location>
</feature>
<evidence type="ECO:0000313" key="3">
    <source>
        <dbReference type="EMBL" id="WVN88334.1"/>
    </source>
</evidence>
<keyword evidence="2" id="KW-1133">Transmembrane helix</keyword>
<dbReference type="GeneID" id="91087750"/>
<reference evidence="3" key="3">
    <citation type="submission" date="2024-01" db="EMBL/GenBank/DDBJ databases">
        <authorList>
            <person name="Coelho M.A."/>
            <person name="David-Palma M."/>
            <person name="Shea T."/>
            <person name="Sun S."/>
            <person name="Cuomo C.A."/>
            <person name="Heitman J."/>
        </authorList>
    </citation>
    <scope>NUCLEOTIDE SEQUENCE</scope>
    <source>
        <strain evidence="3">CBS 7841</strain>
    </source>
</reference>
<dbReference type="RefSeq" id="XP_066069034.1">
    <property type="nucleotide sequence ID" value="XM_066212937.1"/>
</dbReference>
<accession>A0A1E3II29</accession>
<evidence type="ECO:0000256" key="1">
    <source>
        <dbReference type="SAM" id="MobiDB-lite"/>
    </source>
</evidence>
<evidence type="ECO:0000256" key="2">
    <source>
        <dbReference type="SAM" id="Phobius"/>
    </source>
</evidence>
<reference evidence="3" key="1">
    <citation type="submission" date="2016-06" db="EMBL/GenBank/DDBJ databases">
        <authorList>
            <person name="Cuomo C."/>
            <person name="Litvintseva A."/>
            <person name="Heitman J."/>
            <person name="Chen Y."/>
            <person name="Sun S."/>
            <person name="Springer D."/>
            <person name="Dromer F."/>
            <person name="Young S."/>
            <person name="Zeng Q."/>
            <person name="Chapman S."/>
            <person name="Gujja S."/>
            <person name="Saif S."/>
            <person name="Birren B."/>
        </authorList>
    </citation>
    <scope>NUCLEOTIDE SEQUENCE</scope>
    <source>
        <strain evidence="3">CBS 7841</strain>
    </source>
</reference>
<dbReference type="OrthoDB" id="2573841at2759"/>
<dbReference type="KEGG" id="cdep:91087750"/>
<feature type="region of interest" description="Disordered" evidence="1">
    <location>
        <begin position="151"/>
        <end position="189"/>
    </location>
</feature>
<feature type="transmembrane region" description="Helical" evidence="2">
    <location>
        <begin position="6"/>
        <end position="32"/>
    </location>
</feature>
<dbReference type="EMBL" id="CP143787">
    <property type="protein sequence ID" value="WVN88334.1"/>
    <property type="molecule type" value="Genomic_DNA"/>
</dbReference>
<dbReference type="Proteomes" id="UP000094043">
    <property type="component" value="Chromosome 4"/>
</dbReference>
<keyword evidence="2" id="KW-0812">Transmembrane</keyword>
<protein>
    <submittedName>
        <fullName evidence="3">Uncharacterized protein</fullName>
    </submittedName>
</protein>
<dbReference type="VEuPathDB" id="FungiDB:L203_02866"/>
<gene>
    <name evidence="3" type="ORF">L203_103539</name>
</gene>
<proteinExistence type="predicted"/>
<name>A0A1E3II29_9TREE</name>
<evidence type="ECO:0000313" key="4">
    <source>
        <dbReference type="Proteomes" id="UP000094043"/>
    </source>
</evidence>
<dbReference type="AlphaFoldDB" id="A0A1E3II29"/>
<sequence length="214" mass="23199">MAFEFGPLVIAAIVSAAVAITLILFVVVYRLVRRSKQHSTSSQHSTGATSPLSLGPSVFKETISTPGFSHTATTHLRSQTPIAPSPSTGQTTLVTPNSTASHGKHKLKKIDSKSLGGLLRPESSEMVVITYEEGLRKLGINFDNGSRPHHILYPEYDDTDSTEGFESQSQAVDSPRTRPGRDRIGGKGVPAALESTWLPSYYHTPHGEDDYTLR</sequence>
<keyword evidence="2" id="KW-0472">Membrane</keyword>
<reference evidence="3" key="2">
    <citation type="journal article" date="2022" name="Elife">
        <title>Obligate sexual reproduction of a homothallic fungus closely related to the Cryptococcus pathogenic species complex.</title>
        <authorList>
            <person name="Passer A.R."/>
            <person name="Clancey S.A."/>
            <person name="Shea T."/>
            <person name="David-Palma M."/>
            <person name="Averette A.F."/>
            <person name="Boekhout T."/>
            <person name="Porcel B.M."/>
            <person name="Nowrousian M."/>
            <person name="Cuomo C.A."/>
            <person name="Sun S."/>
            <person name="Heitman J."/>
            <person name="Coelho M.A."/>
        </authorList>
    </citation>
    <scope>NUCLEOTIDE SEQUENCE</scope>
    <source>
        <strain evidence="3">CBS 7841</strain>
    </source>
</reference>
<keyword evidence="4" id="KW-1185">Reference proteome</keyword>
<organism evidence="3 4">
    <name type="scientific">Cryptococcus depauperatus CBS 7841</name>
    <dbReference type="NCBI Taxonomy" id="1295531"/>
    <lineage>
        <taxon>Eukaryota</taxon>
        <taxon>Fungi</taxon>
        <taxon>Dikarya</taxon>
        <taxon>Basidiomycota</taxon>
        <taxon>Agaricomycotina</taxon>
        <taxon>Tremellomycetes</taxon>
        <taxon>Tremellales</taxon>
        <taxon>Cryptococcaceae</taxon>
        <taxon>Cryptococcus</taxon>
    </lineage>
</organism>
<feature type="region of interest" description="Disordered" evidence="1">
    <location>
        <begin position="78"/>
        <end position="107"/>
    </location>
</feature>